<dbReference type="SUPFAM" id="SSF102405">
    <property type="entry name" value="MCP/YpsA-like"/>
    <property type="match status" value="1"/>
</dbReference>
<dbReference type="GO" id="GO:0009294">
    <property type="term" value="P:DNA-mediated transformation"/>
    <property type="evidence" value="ECO:0007669"/>
    <property type="project" value="InterPro"/>
</dbReference>
<dbReference type="Proteomes" id="UP000176902">
    <property type="component" value="Unassembled WGS sequence"/>
</dbReference>
<evidence type="ECO:0000313" key="5">
    <source>
        <dbReference type="Proteomes" id="UP000176902"/>
    </source>
</evidence>
<accession>A0A1F5JW97</accession>
<dbReference type="EMBL" id="MFCV01000019">
    <property type="protein sequence ID" value="OGE32912.1"/>
    <property type="molecule type" value="Genomic_DNA"/>
</dbReference>
<reference evidence="4 5" key="1">
    <citation type="journal article" date="2016" name="Nat. Commun.">
        <title>Thousands of microbial genomes shed light on interconnected biogeochemical processes in an aquifer system.</title>
        <authorList>
            <person name="Anantharaman K."/>
            <person name="Brown C.T."/>
            <person name="Hug L.A."/>
            <person name="Sharon I."/>
            <person name="Castelle C.J."/>
            <person name="Probst A.J."/>
            <person name="Thomas B.C."/>
            <person name="Singh A."/>
            <person name="Wilkins M.J."/>
            <person name="Karaoz U."/>
            <person name="Brodie E.L."/>
            <person name="Williams K.H."/>
            <person name="Hubbard S.S."/>
            <person name="Banfield J.F."/>
        </authorList>
    </citation>
    <scope>NUCLEOTIDE SEQUENCE [LARGE SCALE GENOMIC DNA]</scope>
</reference>
<evidence type="ECO:0000259" key="3">
    <source>
        <dbReference type="Pfam" id="PF17782"/>
    </source>
</evidence>
<dbReference type="InterPro" id="IPR057666">
    <property type="entry name" value="DrpA_SLOG"/>
</dbReference>
<dbReference type="PANTHER" id="PTHR43022:SF1">
    <property type="entry name" value="PROTEIN SMF"/>
    <property type="match status" value="1"/>
</dbReference>
<gene>
    <name evidence="4" type="ORF">A3C59_01770</name>
</gene>
<dbReference type="AlphaFoldDB" id="A0A1F5JW97"/>
<protein>
    <submittedName>
        <fullName evidence="4">DNA protecting protein DprA</fullName>
    </submittedName>
</protein>
<dbReference type="InterPro" id="IPR036388">
    <property type="entry name" value="WH-like_DNA-bd_sf"/>
</dbReference>
<evidence type="ECO:0000313" key="4">
    <source>
        <dbReference type="EMBL" id="OGE32912.1"/>
    </source>
</evidence>
<proteinExistence type="inferred from homology"/>
<dbReference type="NCBIfam" id="TIGR00732">
    <property type="entry name" value="dprA"/>
    <property type="match status" value="1"/>
</dbReference>
<dbReference type="STRING" id="1797768.A3C59_01770"/>
<dbReference type="InterPro" id="IPR041614">
    <property type="entry name" value="DprA_WH"/>
</dbReference>
<comment type="caution">
    <text evidence="4">The sequence shown here is derived from an EMBL/GenBank/DDBJ whole genome shotgun (WGS) entry which is preliminary data.</text>
</comment>
<feature type="domain" description="DprA winged helix" evidence="3">
    <location>
        <begin position="304"/>
        <end position="353"/>
    </location>
</feature>
<dbReference type="InterPro" id="IPR003488">
    <property type="entry name" value="DprA"/>
</dbReference>
<dbReference type="Gene3D" id="3.40.50.450">
    <property type="match status" value="1"/>
</dbReference>
<comment type="similarity">
    <text evidence="1">Belongs to the DprA/Smf family.</text>
</comment>
<dbReference type="Pfam" id="PF02481">
    <property type="entry name" value="DNA_processg_A"/>
    <property type="match status" value="1"/>
</dbReference>
<organism evidence="4 5">
    <name type="scientific">Candidatus Daviesbacteria bacterium RIFCSPHIGHO2_02_FULL_36_13</name>
    <dbReference type="NCBI Taxonomy" id="1797768"/>
    <lineage>
        <taxon>Bacteria</taxon>
        <taxon>Candidatus Daviesiibacteriota</taxon>
    </lineage>
</organism>
<dbReference type="PANTHER" id="PTHR43022">
    <property type="entry name" value="PROTEIN SMF"/>
    <property type="match status" value="1"/>
</dbReference>
<feature type="domain" description="Smf/DprA SLOG" evidence="2">
    <location>
        <begin position="79"/>
        <end position="287"/>
    </location>
</feature>
<dbReference type="Pfam" id="PF17782">
    <property type="entry name" value="WHD_DprA"/>
    <property type="match status" value="1"/>
</dbReference>
<sequence>MNNTPYLLALHSIDGLGPIRLKAVLNYFKDPKIAWEAEGVEFQKIGIPRNTVEILLEIRRNLDPLEYAKSIEDSGIKWMSVFDEEYPKSLSLIYDPPTVIYFKGEILPIDEQSIAVVGTRKITGYGTVVTKQFVRGLVSAGLTIVSGLARGVDSVAHQTTLESGGRTLAILGGGLNRIFPPENISLAKKISEGHGAVISEFPPDYPSLPGNFPSRNRIISGLSRAVLVTEAASDSGSLITARVALEQGRDVYAVPGPITSDLSMGPIDLIKEGARPVTSATEILEDLGLTRIMNNESRIMDRTKLSENENKILDCLDNENRHIDELCRLLHLTAAEVSANLLKMEMAGIVISLGSGNYCKSER</sequence>
<evidence type="ECO:0000259" key="2">
    <source>
        <dbReference type="Pfam" id="PF02481"/>
    </source>
</evidence>
<name>A0A1F5JW97_9BACT</name>
<evidence type="ECO:0000256" key="1">
    <source>
        <dbReference type="ARBA" id="ARBA00006525"/>
    </source>
</evidence>
<dbReference type="Gene3D" id="1.10.10.10">
    <property type="entry name" value="Winged helix-like DNA-binding domain superfamily/Winged helix DNA-binding domain"/>
    <property type="match status" value="1"/>
</dbReference>